<dbReference type="InterPro" id="IPR000253">
    <property type="entry name" value="FHA_dom"/>
</dbReference>
<reference evidence="9" key="1">
    <citation type="submission" date="2025-08" db="UniProtKB">
        <authorList>
            <consortium name="RefSeq"/>
        </authorList>
    </citation>
    <scope>IDENTIFICATION</scope>
    <source>
        <tissue evidence="9">Testes</tissue>
    </source>
</reference>
<protein>
    <submittedName>
        <fullName evidence="9">Mucin-4-like</fullName>
    </submittedName>
</protein>
<dbReference type="GeneID" id="102807312"/>
<dbReference type="PROSITE" id="PS50006">
    <property type="entry name" value="FHA_DOMAIN"/>
    <property type="match status" value="1"/>
</dbReference>
<sequence>FTDNGLLVFLNENGVKYAYPNPFVDGFNSTQTTPMVAVFWDDVDISDPSVGNVYYQIYEKENGGYISNRHEQCLMLSISVYIMQKEHDDIYPRYYCCALSRDPYFCDLYAEKRPPGDCGGYIPPIWGWMIGDPHLTTLDGVSYTFNGFGEYTLATVDNGFFRLQGRTAKALDEDGNPVDHATIFVAFAAKEKTSSTVQVERNEDGTEYIVKIDGITFDKSLLSEYPYGVNMTDVVISSKPSTSTASTNEKNRLVASFSSGIFISIGLAEGMLDVIFSAPQEKFLAKVHGLLGYWDDDPSNDFVLPDGSSLNPTKEDGNFTDRDYFRFGQKWNVSSAEESLFTYASGTSWEDYQHLDFMPKFLDELIEQYETSTDPADINFIQQARTNCGDNQECLFDTLATGREDIGILTKNTTTQIGSQVSDL</sequence>
<feature type="domain" description="VWFD" evidence="7">
    <location>
        <begin position="125"/>
        <end position="340"/>
    </location>
</feature>
<keyword evidence="4" id="KW-0472">Membrane</keyword>
<evidence type="ECO:0000313" key="8">
    <source>
        <dbReference type="Proteomes" id="UP000694865"/>
    </source>
</evidence>
<comment type="subcellular location">
    <subcellularLocation>
        <location evidence="1">Membrane</location>
    </subcellularLocation>
</comment>
<dbReference type="InterPro" id="IPR001846">
    <property type="entry name" value="VWF_type-D"/>
</dbReference>
<dbReference type="PROSITE" id="PS51233">
    <property type="entry name" value="VWFD"/>
    <property type="match status" value="1"/>
</dbReference>
<feature type="non-terminal residue" evidence="9">
    <location>
        <position position="424"/>
    </location>
</feature>
<evidence type="ECO:0000256" key="3">
    <source>
        <dbReference type="ARBA" id="ARBA00022989"/>
    </source>
</evidence>
<dbReference type="InterPro" id="IPR056619">
    <property type="entry name" value="C8-3_MUC4"/>
</dbReference>
<feature type="domain" description="FHA" evidence="6">
    <location>
        <begin position="263"/>
        <end position="320"/>
    </location>
</feature>
<keyword evidence="5" id="KW-1015">Disulfide bond</keyword>
<feature type="non-terminal residue" evidence="9">
    <location>
        <position position="1"/>
    </location>
</feature>
<dbReference type="PANTHER" id="PTHR13802">
    <property type="entry name" value="MUCIN 4-RELATED"/>
    <property type="match status" value="1"/>
</dbReference>
<evidence type="ECO:0000313" key="9">
    <source>
        <dbReference type="RefSeq" id="XP_006815050.1"/>
    </source>
</evidence>
<accession>A0ABM0M4V9</accession>
<dbReference type="PANTHER" id="PTHR13802:SF52">
    <property type="entry name" value="MUCIN-4"/>
    <property type="match status" value="1"/>
</dbReference>
<evidence type="ECO:0000256" key="1">
    <source>
        <dbReference type="ARBA" id="ARBA00004370"/>
    </source>
</evidence>
<dbReference type="Pfam" id="PF00094">
    <property type="entry name" value="VWD"/>
    <property type="match status" value="1"/>
</dbReference>
<evidence type="ECO:0000259" key="6">
    <source>
        <dbReference type="PROSITE" id="PS50006"/>
    </source>
</evidence>
<evidence type="ECO:0000259" key="7">
    <source>
        <dbReference type="PROSITE" id="PS51233"/>
    </source>
</evidence>
<dbReference type="Proteomes" id="UP000694865">
    <property type="component" value="Unplaced"/>
</dbReference>
<dbReference type="InterPro" id="IPR051495">
    <property type="entry name" value="Epithelial_Barrier/Signaling"/>
</dbReference>
<proteinExistence type="predicted"/>
<gene>
    <name evidence="9" type="primary">LOC102807312</name>
</gene>
<dbReference type="Pfam" id="PF23263">
    <property type="entry name" value="C8-3_MUC4"/>
    <property type="match status" value="1"/>
</dbReference>
<dbReference type="SMART" id="SM00216">
    <property type="entry name" value="VWD"/>
    <property type="match status" value="1"/>
</dbReference>
<keyword evidence="8" id="KW-1185">Reference proteome</keyword>
<evidence type="ECO:0000256" key="5">
    <source>
        <dbReference type="ARBA" id="ARBA00023157"/>
    </source>
</evidence>
<evidence type="ECO:0000256" key="4">
    <source>
        <dbReference type="ARBA" id="ARBA00023136"/>
    </source>
</evidence>
<name>A0ABM0M4V9_SACKO</name>
<evidence type="ECO:0000256" key="2">
    <source>
        <dbReference type="ARBA" id="ARBA00022692"/>
    </source>
</evidence>
<keyword evidence="2" id="KW-0812">Transmembrane</keyword>
<organism evidence="8 9">
    <name type="scientific">Saccoglossus kowalevskii</name>
    <name type="common">Acorn worm</name>
    <dbReference type="NCBI Taxonomy" id="10224"/>
    <lineage>
        <taxon>Eukaryota</taxon>
        <taxon>Metazoa</taxon>
        <taxon>Hemichordata</taxon>
        <taxon>Enteropneusta</taxon>
        <taxon>Harrimaniidae</taxon>
        <taxon>Saccoglossus</taxon>
    </lineage>
</organism>
<dbReference type="RefSeq" id="XP_006815050.1">
    <property type="nucleotide sequence ID" value="XM_006814987.1"/>
</dbReference>
<keyword evidence="3" id="KW-1133">Transmembrane helix</keyword>